<keyword evidence="2" id="KW-1185">Reference proteome</keyword>
<gene>
    <name evidence="1" type="ORF">LQ318_06605</name>
</gene>
<comment type="caution">
    <text evidence="1">The sequence shown here is derived from an EMBL/GenBank/DDBJ whole genome shotgun (WGS) entry which is preliminary data.</text>
</comment>
<name>A0ABT3PXI2_9BACT</name>
<evidence type="ECO:0000313" key="2">
    <source>
        <dbReference type="Proteomes" id="UP001207337"/>
    </source>
</evidence>
<dbReference type="RefSeq" id="WP_265788630.1">
    <property type="nucleotide sequence ID" value="NZ_BAABRS010000001.1"/>
</dbReference>
<organism evidence="1 2">
    <name type="scientific">Fodinibius salicampi</name>
    <dbReference type="NCBI Taxonomy" id="1920655"/>
    <lineage>
        <taxon>Bacteria</taxon>
        <taxon>Pseudomonadati</taxon>
        <taxon>Balneolota</taxon>
        <taxon>Balneolia</taxon>
        <taxon>Balneolales</taxon>
        <taxon>Balneolaceae</taxon>
        <taxon>Fodinibius</taxon>
    </lineage>
</organism>
<dbReference type="Pfam" id="PF22752">
    <property type="entry name" value="DUF488-N3i"/>
    <property type="match status" value="1"/>
</dbReference>
<dbReference type="EMBL" id="JAJNDC010000001">
    <property type="protein sequence ID" value="MCW9712568.1"/>
    <property type="molecule type" value="Genomic_DNA"/>
</dbReference>
<dbReference type="InterPro" id="IPR052552">
    <property type="entry name" value="YeaO-like"/>
</dbReference>
<proteinExistence type="predicted"/>
<sequence>MNTSDHQLIRIKRIYEEYSEDDGYRVLVDRLWPRGVSKEEAGLDEWCKEIAPTTELRKWFNHDPGKFEEFANRYKGELIQKEEEVNHLIDKTEKQHVTLLYAAKDEDHNHALVLKEFLNEQLTANN</sequence>
<reference evidence="1 2" key="1">
    <citation type="submission" date="2021-11" db="EMBL/GenBank/DDBJ databases">
        <title>Aliifidinibius sp. nov., a new bacterium isolated from saline soil.</title>
        <authorList>
            <person name="Galisteo C."/>
            <person name="De La Haba R."/>
            <person name="Sanchez-Porro C."/>
            <person name="Ventosa A."/>
        </authorList>
    </citation>
    <scope>NUCLEOTIDE SEQUENCE [LARGE SCALE GENOMIC DNA]</scope>
    <source>
        <strain evidence="1 2">KACC 190600</strain>
    </source>
</reference>
<protein>
    <submittedName>
        <fullName evidence="1">DUF488 domain-containing protein</fullName>
    </submittedName>
</protein>
<dbReference type="PANTHER" id="PTHR36849:SF1">
    <property type="entry name" value="CYTOPLASMIC PROTEIN"/>
    <property type="match status" value="1"/>
</dbReference>
<dbReference type="Proteomes" id="UP001207337">
    <property type="component" value="Unassembled WGS sequence"/>
</dbReference>
<accession>A0ABT3PXI2</accession>
<evidence type="ECO:0000313" key="1">
    <source>
        <dbReference type="EMBL" id="MCW9712568.1"/>
    </source>
</evidence>
<dbReference type="PANTHER" id="PTHR36849">
    <property type="entry name" value="CYTOPLASMIC PROTEIN-RELATED"/>
    <property type="match status" value="1"/>
</dbReference>